<feature type="transmembrane region" description="Helical" evidence="10">
    <location>
        <begin position="49"/>
        <end position="76"/>
    </location>
</feature>
<name>A0A0U1YJM6_9HYME</name>
<feature type="domain" description="NADH-Ubiquinone oxidoreductase (complex I) chain 5 N-terminal" evidence="12">
    <location>
        <begin position="40"/>
        <end position="88"/>
    </location>
</feature>
<feature type="transmembrane region" description="Helical" evidence="10">
    <location>
        <begin position="452"/>
        <end position="469"/>
    </location>
</feature>
<keyword evidence="10 13" id="KW-0496">Mitochondrion</keyword>
<dbReference type="EC" id="7.1.1.2" evidence="3 10"/>
<organism evidence="13">
    <name type="scientific">Colletes gigas</name>
    <dbReference type="NCBI Taxonomy" id="935657"/>
    <lineage>
        <taxon>Eukaryota</taxon>
        <taxon>Metazoa</taxon>
        <taxon>Ecdysozoa</taxon>
        <taxon>Arthropoda</taxon>
        <taxon>Hexapoda</taxon>
        <taxon>Insecta</taxon>
        <taxon>Pterygota</taxon>
        <taxon>Neoptera</taxon>
        <taxon>Endopterygota</taxon>
        <taxon>Hymenoptera</taxon>
        <taxon>Apocrita</taxon>
        <taxon>Aculeata</taxon>
        <taxon>Apoidea</taxon>
        <taxon>Anthophila</taxon>
        <taxon>Colletidae</taxon>
        <taxon>Colletinae</taxon>
        <taxon>Colletes</taxon>
    </lineage>
</organism>
<comment type="similarity">
    <text evidence="10">Belongs to the complex I subunit 5 family.</text>
</comment>
<reference evidence="13" key="1">
    <citation type="journal article" date="2014" name="Mitochondrial DNA">
        <title>The complete mitochondrial genome of the Colletes gigas (Hymenoptera: Colletidae: Colletinae).</title>
        <authorList>
            <person name="Huang D."/>
            <person name="Su T."/>
            <person name="Qu L."/>
            <person name="Wu Y."/>
            <person name="Gu P."/>
            <person name="He B."/>
            <person name="Xu X."/>
            <person name="Zhu C."/>
        </authorList>
    </citation>
    <scope>NUCLEOTIDE SEQUENCE</scope>
</reference>
<evidence type="ECO:0000256" key="9">
    <source>
        <dbReference type="ARBA" id="ARBA00049551"/>
    </source>
</evidence>
<evidence type="ECO:0000256" key="7">
    <source>
        <dbReference type="ARBA" id="ARBA00022989"/>
    </source>
</evidence>
<feature type="transmembrane region" description="Helical" evidence="10">
    <location>
        <begin position="268"/>
        <end position="286"/>
    </location>
</feature>
<feature type="transmembrane region" description="Helical" evidence="10">
    <location>
        <begin position="111"/>
        <end position="129"/>
    </location>
</feature>
<feature type="transmembrane region" description="Helical" evidence="10">
    <location>
        <begin position="240"/>
        <end position="261"/>
    </location>
</feature>
<evidence type="ECO:0000256" key="5">
    <source>
        <dbReference type="ARBA" id="ARBA00022692"/>
    </source>
</evidence>
<dbReference type="AlphaFoldDB" id="A0A0U1YJM6"/>
<keyword evidence="10" id="KW-0520">NAD</keyword>
<keyword evidence="10" id="KW-0813">Transport</keyword>
<sequence>MILLMIIYSFFMMLLSIILMIMGMYLFMFKYSIYIEWLMLNFNSMKIEILLLLDYMSLIFFSIVMLISSMVMLYSIEYMKNEIFIKRFIYLVMLFVFSMCLMILSPNIFSIMLGWDGLGLISYCLIIFYQNYNSYNSGFLTILCNRIGDVSLLMMICMFMNLGTWNGMIYNNNFYSYIMNLMLILTTMTKSAQLPFSLWLPAAMTAPTPVSSLVHSSTLVTAGVYLLIRYNKLFMLNMNINMMMLYISLMTTFMASLMANFEYDLKKIIALSTLSQLGLMMLTLSVNYYELAFFHMIIHALFKSLMFLCAGDFIHLMNNNQDIRKYGNMLMIMPMKSLIIIFSLIMLMGFPFLSGFYSKDLIIEMLMNKKLNYMFYLIYILSMTLTISYSIRMILWLMFYNNNFMPMMYFKENKLMTFCMMLLLIFNFIFSYNVFNLIYKSYLFNMHMSDKLMILNFYMYGFWIGLMMFNNNMYKYKNFLNFIMSMFFSLYMFKFSYKNLFNLIYKYEIFMEKAWLELLFGMYMFKLMFMILKL</sequence>
<feature type="transmembrane region" description="Helical" evidence="10">
    <location>
        <begin position="373"/>
        <end position="395"/>
    </location>
</feature>
<dbReference type="GO" id="GO:0003954">
    <property type="term" value="F:NADH dehydrogenase activity"/>
    <property type="evidence" value="ECO:0007669"/>
    <property type="project" value="TreeGrafter"/>
</dbReference>
<dbReference type="Pfam" id="PF00662">
    <property type="entry name" value="Proton_antipo_N"/>
    <property type="match status" value="1"/>
</dbReference>
<protein>
    <recommendedName>
        <fullName evidence="4 10">NADH-ubiquinone oxidoreductase chain 5</fullName>
        <ecNumber evidence="3 10">7.1.1.2</ecNumber>
    </recommendedName>
</protein>
<geneLocation type="mitochondrion" evidence="13"/>
<comment type="function">
    <text evidence="1">Core subunit of the mitochondrial membrane respiratory chain NADH dehydrogenase (Complex I) that is believed to belong to the minimal assembly required for catalysis. Complex I functions in the transfer of electrons from NADH to the respiratory chain. The immediate electron acceptor for the enzyme is believed to be ubiquinone.</text>
</comment>
<dbReference type="EMBL" id="KM978210">
    <property type="protein sequence ID" value="AJD22701.1"/>
    <property type="molecule type" value="Genomic_DNA"/>
</dbReference>
<keyword evidence="7 10" id="KW-1133">Transmembrane helix</keyword>
<feature type="transmembrane region" description="Helical" evidence="10">
    <location>
        <begin position="210"/>
        <end position="228"/>
    </location>
</feature>
<evidence type="ECO:0000256" key="1">
    <source>
        <dbReference type="ARBA" id="ARBA00003257"/>
    </source>
</evidence>
<comment type="catalytic activity">
    <reaction evidence="9 10">
        <text>a ubiquinone + NADH + 5 H(+)(in) = a ubiquinol + NAD(+) + 4 H(+)(out)</text>
        <dbReference type="Rhea" id="RHEA:29091"/>
        <dbReference type="Rhea" id="RHEA-COMP:9565"/>
        <dbReference type="Rhea" id="RHEA-COMP:9566"/>
        <dbReference type="ChEBI" id="CHEBI:15378"/>
        <dbReference type="ChEBI" id="CHEBI:16389"/>
        <dbReference type="ChEBI" id="CHEBI:17976"/>
        <dbReference type="ChEBI" id="CHEBI:57540"/>
        <dbReference type="ChEBI" id="CHEBI:57945"/>
        <dbReference type="EC" id="7.1.1.2"/>
    </reaction>
</comment>
<keyword evidence="6" id="KW-0249">Electron transport</keyword>
<feature type="transmembrane region" description="Helical" evidence="10">
    <location>
        <begin position="150"/>
        <end position="168"/>
    </location>
</feature>
<accession>A0A0U1YJM6</accession>
<dbReference type="GO" id="GO:0016020">
    <property type="term" value="C:membrane"/>
    <property type="evidence" value="ECO:0007669"/>
    <property type="project" value="UniProtKB-SubCell"/>
</dbReference>
<keyword evidence="8 10" id="KW-0472">Membrane</keyword>
<gene>
    <name evidence="13" type="primary">ND5</name>
</gene>
<evidence type="ECO:0000313" key="13">
    <source>
        <dbReference type="EMBL" id="AJD22701.1"/>
    </source>
</evidence>
<keyword evidence="5 10" id="KW-0812">Transmembrane</keyword>
<comment type="subcellular location">
    <subcellularLocation>
        <location evidence="2">Membrane</location>
        <topology evidence="2">Multi-pass membrane protein</topology>
    </subcellularLocation>
</comment>
<feature type="transmembrane region" description="Helical" evidence="10">
    <location>
        <begin position="415"/>
        <end position="432"/>
    </location>
</feature>
<proteinExistence type="inferred from homology"/>
<dbReference type="InterPro" id="IPR001750">
    <property type="entry name" value="ND/Mrp_TM"/>
</dbReference>
<dbReference type="PRINTS" id="PR01434">
    <property type="entry name" value="NADHDHGNASE5"/>
</dbReference>
<dbReference type="InterPro" id="IPR003945">
    <property type="entry name" value="NU5C-like"/>
</dbReference>
<dbReference type="PANTHER" id="PTHR42829">
    <property type="entry name" value="NADH-UBIQUINONE OXIDOREDUCTASE CHAIN 5"/>
    <property type="match status" value="1"/>
</dbReference>
<evidence type="ECO:0000256" key="2">
    <source>
        <dbReference type="ARBA" id="ARBA00004141"/>
    </source>
</evidence>
<comment type="function">
    <text evidence="10">Core subunit of the mitochondrial membrane respiratory chain NADH dehydrogenase (Complex I) which catalyzes electron transfer from NADH through the respiratory chain, using ubiquinone as an electron acceptor. Essential for the catalytic activity and assembly of complex I.</text>
</comment>
<evidence type="ECO:0000259" key="11">
    <source>
        <dbReference type="Pfam" id="PF00361"/>
    </source>
</evidence>
<dbReference type="Pfam" id="PF00361">
    <property type="entry name" value="Proton_antipo_M"/>
    <property type="match status" value="1"/>
</dbReference>
<evidence type="ECO:0000259" key="12">
    <source>
        <dbReference type="Pfam" id="PF00662"/>
    </source>
</evidence>
<evidence type="ECO:0000256" key="10">
    <source>
        <dbReference type="RuleBase" id="RU003404"/>
    </source>
</evidence>
<dbReference type="PANTHER" id="PTHR42829:SF2">
    <property type="entry name" value="NADH-UBIQUINONE OXIDOREDUCTASE CHAIN 5"/>
    <property type="match status" value="1"/>
</dbReference>
<feature type="transmembrane region" description="Helical" evidence="10">
    <location>
        <begin position="476"/>
        <end position="494"/>
    </location>
</feature>
<evidence type="ECO:0000256" key="6">
    <source>
        <dbReference type="ARBA" id="ARBA00022982"/>
    </source>
</evidence>
<evidence type="ECO:0000256" key="3">
    <source>
        <dbReference type="ARBA" id="ARBA00012944"/>
    </source>
</evidence>
<dbReference type="GO" id="GO:0042773">
    <property type="term" value="P:ATP synthesis coupled electron transport"/>
    <property type="evidence" value="ECO:0007669"/>
    <property type="project" value="InterPro"/>
</dbReference>
<dbReference type="GO" id="GO:0008137">
    <property type="term" value="F:NADH dehydrogenase (ubiquinone) activity"/>
    <property type="evidence" value="ECO:0007669"/>
    <property type="project" value="UniProtKB-EC"/>
</dbReference>
<dbReference type="InterPro" id="IPR001516">
    <property type="entry name" value="Proton_antipo_N"/>
</dbReference>
<feature type="transmembrane region" description="Helical" evidence="10">
    <location>
        <begin position="514"/>
        <end position="532"/>
    </location>
</feature>
<evidence type="ECO:0000256" key="4">
    <source>
        <dbReference type="ARBA" id="ARBA00021096"/>
    </source>
</evidence>
<dbReference type="GO" id="GO:0015990">
    <property type="term" value="P:electron transport coupled proton transport"/>
    <property type="evidence" value="ECO:0007669"/>
    <property type="project" value="TreeGrafter"/>
</dbReference>
<feature type="transmembrane region" description="Helical" evidence="10">
    <location>
        <begin position="7"/>
        <end position="29"/>
    </location>
</feature>
<feature type="domain" description="NADH:quinone oxidoreductase/Mrp antiporter transmembrane" evidence="11">
    <location>
        <begin position="105"/>
        <end position="380"/>
    </location>
</feature>
<keyword evidence="10" id="KW-0830">Ubiquinone</keyword>
<feature type="transmembrane region" description="Helical" evidence="10">
    <location>
        <begin position="335"/>
        <end position="353"/>
    </location>
</feature>
<evidence type="ECO:0000256" key="8">
    <source>
        <dbReference type="ARBA" id="ARBA00023136"/>
    </source>
</evidence>
<reference evidence="13" key="2">
    <citation type="submission" date="2014-10" db="EMBL/GenBank/DDBJ databases">
        <authorList>
            <person name="Seo M.-J."/>
            <person name="Seok Y.J."/>
            <person name="Cha I.-T."/>
        </authorList>
    </citation>
    <scope>NUCLEOTIDE SEQUENCE</scope>
</reference>
<feature type="transmembrane region" description="Helical" evidence="10">
    <location>
        <begin position="292"/>
        <end position="314"/>
    </location>
</feature>
<feature type="transmembrane region" description="Helical" evidence="10">
    <location>
        <begin position="88"/>
        <end position="105"/>
    </location>
</feature>